<dbReference type="GO" id="GO:0006004">
    <property type="term" value="P:fucose metabolic process"/>
    <property type="evidence" value="ECO:0007669"/>
    <property type="project" value="TreeGrafter"/>
</dbReference>
<dbReference type="InterPro" id="IPR023750">
    <property type="entry name" value="RbsD-like_sf"/>
</dbReference>
<gene>
    <name evidence="4" type="ORF">Pcatena_05910</name>
</gene>
<comment type="catalytic activity">
    <reaction evidence="1">
        <text>beta-D-ribopyranose = beta-D-ribofuranose</text>
        <dbReference type="Rhea" id="RHEA:25432"/>
        <dbReference type="ChEBI" id="CHEBI:27476"/>
        <dbReference type="ChEBI" id="CHEBI:47002"/>
        <dbReference type="EC" id="5.4.99.62"/>
    </reaction>
</comment>
<evidence type="ECO:0000256" key="3">
    <source>
        <dbReference type="ARBA" id="ARBA00036324"/>
    </source>
</evidence>
<evidence type="ECO:0000313" key="4">
    <source>
        <dbReference type="EMBL" id="BBH50004.1"/>
    </source>
</evidence>
<dbReference type="RefSeq" id="WP_126421491.1">
    <property type="nucleotide sequence ID" value="NZ_AP019367.1"/>
</dbReference>
<dbReference type="SUPFAM" id="SSF102546">
    <property type="entry name" value="RbsD-like"/>
    <property type="match status" value="1"/>
</dbReference>
<dbReference type="GO" id="GO:0062193">
    <property type="term" value="F:D-ribose pyranase activity"/>
    <property type="evidence" value="ECO:0007669"/>
    <property type="project" value="UniProtKB-EC"/>
</dbReference>
<dbReference type="GO" id="GO:0042806">
    <property type="term" value="F:fucose binding"/>
    <property type="evidence" value="ECO:0007669"/>
    <property type="project" value="TreeGrafter"/>
</dbReference>
<dbReference type="Pfam" id="PF05025">
    <property type="entry name" value="RbsD_FucU"/>
    <property type="match status" value="1"/>
</dbReference>
<sequence>MLKGISPVLPPELLSILCEMGHGDTLVIADGNFPAASIAKDCKLVRCDGHGVPEILKAILKLVPLDQYVEKPVTLMDVVPGDDCETPIWDTYKQLVSEVDDRGADVIGTIDRFPFYDEAKKAYVVIATSERAQYANVILQKGVVYENEQID</sequence>
<keyword evidence="2" id="KW-0413">Isomerase</keyword>
<name>A0A3G9K735_9ACTN</name>
<dbReference type="OrthoDB" id="9805009at2"/>
<dbReference type="AlphaFoldDB" id="A0A3G9K735"/>
<dbReference type="Proteomes" id="UP000273154">
    <property type="component" value="Chromosome"/>
</dbReference>
<organism evidence="4 5">
    <name type="scientific">Parolsenella catena</name>
    <dbReference type="NCBI Taxonomy" id="2003188"/>
    <lineage>
        <taxon>Bacteria</taxon>
        <taxon>Bacillati</taxon>
        <taxon>Actinomycetota</taxon>
        <taxon>Coriobacteriia</taxon>
        <taxon>Coriobacteriales</taxon>
        <taxon>Atopobiaceae</taxon>
        <taxon>Parolsenella</taxon>
    </lineage>
</organism>
<dbReference type="GO" id="GO:0036373">
    <property type="term" value="F:L-fucose mutarotase activity"/>
    <property type="evidence" value="ECO:0007669"/>
    <property type="project" value="UniProtKB-EC"/>
</dbReference>
<comment type="catalytic activity">
    <reaction evidence="3">
        <text>alpha-L-fucose = beta-L-fucose</text>
        <dbReference type="Rhea" id="RHEA:25580"/>
        <dbReference type="ChEBI" id="CHEBI:42548"/>
        <dbReference type="ChEBI" id="CHEBI:42589"/>
        <dbReference type="EC" id="5.1.3.29"/>
    </reaction>
</comment>
<protein>
    <submittedName>
        <fullName evidence="4">Putative fucose transport protein</fullName>
    </submittedName>
</protein>
<keyword evidence="5" id="KW-1185">Reference proteome</keyword>
<dbReference type="PANTHER" id="PTHR31690">
    <property type="entry name" value="FUCOSE MUTAROTASE"/>
    <property type="match status" value="1"/>
</dbReference>
<dbReference type="EMBL" id="AP019367">
    <property type="protein sequence ID" value="BBH50004.1"/>
    <property type="molecule type" value="Genomic_DNA"/>
</dbReference>
<dbReference type="GeneID" id="88848723"/>
<evidence type="ECO:0000313" key="5">
    <source>
        <dbReference type="Proteomes" id="UP000273154"/>
    </source>
</evidence>
<dbReference type="Gene3D" id="3.40.1650.10">
    <property type="entry name" value="RbsD-like domain"/>
    <property type="match status" value="1"/>
</dbReference>
<accession>A0A3G9K735</accession>
<dbReference type="KEGG" id="pcat:Pcatena_05910"/>
<evidence type="ECO:0000256" key="2">
    <source>
        <dbReference type="ARBA" id="ARBA00023235"/>
    </source>
</evidence>
<proteinExistence type="predicted"/>
<dbReference type="InterPro" id="IPR007721">
    <property type="entry name" value="RbsD_FucU"/>
</dbReference>
<evidence type="ECO:0000256" key="1">
    <source>
        <dbReference type="ARBA" id="ARBA00000223"/>
    </source>
</evidence>
<dbReference type="InterPro" id="IPR050443">
    <property type="entry name" value="RbsD/FucU_mutarotase"/>
</dbReference>
<reference evidence="5" key="1">
    <citation type="submission" date="2018-11" db="EMBL/GenBank/DDBJ databases">
        <title>Comparative genomics of Parolsenella catena and Libanicoccus massiliensis: Reclassification of Libanicoccus massiliensis as Parolsenella massiliensis comb. nov.</title>
        <authorList>
            <person name="Sakamoto M."/>
            <person name="Ikeyama N."/>
            <person name="Murakami T."/>
            <person name="Mori H."/>
            <person name="Yuki M."/>
            <person name="Ohkuma M."/>
        </authorList>
    </citation>
    <scope>NUCLEOTIDE SEQUENCE [LARGE SCALE GENOMIC DNA]</scope>
    <source>
        <strain evidence="5">JCM 31932</strain>
    </source>
</reference>
<dbReference type="PANTHER" id="PTHR31690:SF4">
    <property type="entry name" value="FUCOSE MUTAROTASE"/>
    <property type="match status" value="1"/>
</dbReference>